<organism evidence="3 4">
    <name type="scientific">Paeniglutamicibacter sulfureus</name>
    <dbReference type="NCBI Taxonomy" id="43666"/>
    <lineage>
        <taxon>Bacteria</taxon>
        <taxon>Bacillati</taxon>
        <taxon>Actinomycetota</taxon>
        <taxon>Actinomycetes</taxon>
        <taxon>Micrococcales</taxon>
        <taxon>Micrococcaceae</taxon>
        <taxon>Paeniglutamicibacter</taxon>
    </lineage>
</organism>
<comment type="caution">
    <text evidence="3">The sequence shown here is derived from an EMBL/GenBank/DDBJ whole genome shotgun (WGS) entry which is preliminary data.</text>
</comment>
<dbReference type="SUPFAM" id="SSF53474">
    <property type="entry name" value="alpha/beta-Hydrolases"/>
    <property type="match status" value="1"/>
</dbReference>
<evidence type="ECO:0000313" key="4">
    <source>
        <dbReference type="Proteomes" id="UP001183817"/>
    </source>
</evidence>
<evidence type="ECO:0000256" key="1">
    <source>
        <dbReference type="ARBA" id="ARBA00022801"/>
    </source>
</evidence>
<evidence type="ECO:0000313" key="3">
    <source>
        <dbReference type="EMBL" id="MDR7357138.1"/>
    </source>
</evidence>
<dbReference type="PANTHER" id="PTHR46118">
    <property type="entry name" value="PROTEIN ABHD11"/>
    <property type="match status" value="1"/>
</dbReference>
<gene>
    <name evidence="3" type="ORF">J2S64_000829</name>
</gene>
<dbReference type="Pfam" id="PF00561">
    <property type="entry name" value="Abhydrolase_1"/>
    <property type="match status" value="1"/>
</dbReference>
<protein>
    <submittedName>
        <fullName evidence="3">Pimeloyl-ACP methyl ester carboxylesterase</fullName>
    </submittedName>
</protein>
<proteinExistence type="predicted"/>
<dbReference type="Proteomes" id="UP001183817">
    <property type="component" value="Unassembled WGS sequence"/>
</dbReference>
<accession>A0ABU2BEW1</accession>
<dbReference type="RefSeq" id="WP_310288385.1">
    <property type="nucleotide sequence ID" value="NZ_BAAAWO010000001.1"/>
</dbReference>
<dbReference type="Gene3D" id="3.40.50.1820">
    <property type="entry name" value="alpha/beta hydrolase"/>
    <property type="match status" value="2"/>
</dbReference>
<dbReference type="InterPro" id="IPR029058">
    <property type="entry name" value="AB_hydrolase_fold"/>
</dbReference>
<evidence type="ECO:0000259" key="2">
    <source>
        <dbReference type="Pfam" id="PF00561"/>
    </source>
</evidence>
<keyword evidence="1" id="KW-0378">Hydrolase</keyword>
<dbReference type="InterPro" id="IPR000073">
    <property type="entry name" value="AB_hydrolase_1"/>
</dbReference>
<feature type="domain" description="AB hydrolase-1" evidence="2">
    <location>
        <begin position="25"/>
        <end position="125"/>
    </location>
</feature>
<keyword evidence="4" id="KW-1185">Reference proteome</keyword>
<dbReference type="EMBL" id="JAVDYI010000001">
    <property type="protein sequence ID" value="MDR7357138.1"/>
    <property type="molecule type" value="Genomic_DNA"/>
</dbReference>
<dbReference type="PANTHER" id="PTHR46118:SF4">
    <property type="entry name" value="PROTEIN ABHD11"/>
    <property type="match status" value="1"/>
</dbReference>
<dbReference type="PRINTS" id="PR00111">
    <property type="entry name" value="ABHYDROLASE"/>
</dbReference>
<name>A0ABU2BEW1_9MICC</name>
<reference evidence="3 4" key="1">
    <citation type="submission" date="2023-07" db="EMBL/GenBank/DDBJ databases">
        <title>Sequencing the genomes of 1000 actinobacteria strains.</title>
        <authorList>
            <person name="Klenk H.-P."/>
        </authorList>
    </citation>
    <scope>NUCLEOTIDE SEQUENCE [LARGE SCALE GENOMIC DNA]</scope>
    <source>
        <strain evidence="3 4">DSM 20167</strain>
    </source>
</reference>
<sequence>MEKRLVELGSGIRIGCRISGPAGGPPMVLLHALGEQAASWSGVEERFASLFRVVNLDLRGHGDSDRPGTYSFELMREDVIDVLDIMDLRDVVLIGHSMGGAVAYMVAQAQPGRIARLVVEDVPPPFPRTRPVPERPEGVLGFDWAVVPAIVEQVNDSTRRWWRRLPDIASPTLLIGGGPTSPVPQDLLVEVAGLIPECALVTIPTGHNVHETRPSEFADTVLRWLDGTGIFPNHRPAL</sequence>